<evidence type="ECO:0000256" key="1">
    <source>
        <dbReference type="SAM" id="MobiDB-lite"/>
    </source>
</evidence>
<reference evidence="2 3" key="1">
    <citation type="journal article" date="2019" name="G3 (Bethesda)">
        <title>Sequencing of a Wild Apple (Malus baccata) Genome Unravels the Differences Between Cultivated and Wild Apple Species Regarding Disease Resistance and Cold Tolerance.</title>
        <authorList>
            <person name="Chen X."/>
        </authorList>
    </citation>
    <scope>NUCLEOTIDE SEQUENCE [LARGE SCALE GENOMIC DNA]</scope>
    <source>
        <strain evidence="3">cv. Shandingzi</strain>
        <tissue evidence="2">Leaves</tissue>
    </source>
</reference>
<accession>A0A540LBN2</accession>
<keyword evidence="3" id="KW-1185">Reference proteome</keyword>
<proteinExistence type="predicted"/>
<dbReference type="EMBL" id="VIEB01000662">
    <property type="protein sequence ID" value="TQD83867.1"/>
    <property type="molecule type" value="Genomic_DNA"/>
</dbReference>
<gene>
    <name evidence="2" type="ORF">C1H46_030567</name>
</gene>
<protein>
    <submittedName>
        <fullName evidence="2">Uncharacterized protein</fullName>
    </submittedName>
</protein>
<name>A0A540LBN2_MALBA</name>
<organism evidence="2 3">
    <name type="scientific">Malus baccata</name>
    <name type="common">Siberian crab apple</name>
    <name type="synonym">Pyrus baccata</name>
    <dbReference type="NCBI Taxonomy" id="106549"/>
    <lineage>
        <taxon>Eukaryota</taxon>
        <taxon>Viridiplantae</taxon>
        <taxon>Streptophyta</taxon>
        <taxon>Embryophyta</taxon>
        <taxon>Tracheophyta</taxon>
        <taxon>Spermatophyta</taxon>
        <taxon>Magnoliopsida</taxon>
        <taxon>eudicotyledons</taxon>
        <taxon>Gunneridae</taxon>
        <taxon>Pentapetalae</taxon>
        <taxon>rosids</taxon>
        <taxon>fabids</taxon>
        <taxon>Rosales</taxon>
        <taxon>Rosaceae</taxon>
        <taxon>Amygdaloideae</taxon>
        <taxon>Maleae</taxon>
        <taxon>Malus</taxon>
    </lineage>
</organism>
<feature type="compositionally biased region" description="Polar residues" evidence="1">
    <location>
        <begin position="77"/>
        <end position="87"/>
    </location>
</feature>
<dbReference type="Proteomes" id="UP000315295">
    <property type="component" value="Unassembled WGS sequence"/>
</dbReference>
<evidence type="ECO:0000313" key="3">
    <source>
        <dbReference type="Proteomes" id="UP000315295"/>
    </source>
</evidence>
<comment type="caution">
    <text evidence="2">The sequence shown here is derived from an EMBL/GenBank/DDBJ whole genome shotgun (WGS) entry which is preliminary data.</text>
</comment>
<sequence length="103" mass="11410">MGKIPQAQQPSCQLHPSDTGRLNWGRSPVIVTPQLPEGNVPRFLSSSGARHEMTDDDTPETLRETSNPNKVVKVRSPSPNQKRSVTSTIPIQVEVKLSNRLEK</sequence>
<feature type="compositionally biased region" description="Polar residues" evidence="1">
    <location>
        <begin position="1"/>
        <end position="16"/>
    </location>
</feature>
<dbReference type="AlphaFoldDB" id="A0A540LBN2"/>
<evidence type="ECO:0000313" key="2">
    <source>
        <dbReference type="EMBL" id="TQD83867.1"/>
    </source>
</evidence>
<feature type="region of interest" description="Disordered" evidence="1">
    <location>
        <begin position="1"/>
        <end position="87"/>
    </location>
</feature>